<dbReference type="InterPro" id="IPR011611">
    <property type="entry name" value="PfkB_dom"/>
</dbReference>
<evidence type="ECO:0000256" key="2">
    <source>
        <dbReference type="ARBA" id="ARBA00022679"/>
    </source>
</evidence>
<protein>
    <recommendedName>
        <fullName evidence="4">Carbohydrate kinase PfkB domain-containing protein</fullName>
    </recommendedName>
</protein>
<evidence type="ECO:0000256" key="1">
    <source>
        <dbReference type="ARBA" id="ARBA00010688"/>
    </source>
</evidence>
<keyword evidence="3" id="KW-0418">Kinase</keyword>
<dbReference type="Gene3D" id="3.40.1190.20">
    <property type="match status" value="1"/>
</dbReference>
<sequence length="347" mass="39091">MNTKHPKIITFGEIMMRLSTSNHYRLSQITSLDVNYGGSEANVAVSLANFGVDVSFVSRIPENELSGSIVQILKKLNVNVSQMVYGGDRLGTYYLEVGVSNRNSKVIYDRKYSSFYEIEEEHIDWDEVFKNATWFHWSGVTPAISKNAARVCRRAILEASKKGLTISTDLNMRHKLWNWGKLPSQVMPELVAYTHVLFGDMAAFKTMLELHANYVELTTEGIEVHQTSDTITKLKARFPKLEKIILSFRNTENTNENLYAAQLFSDDHVSQSSVYKITNIVDRIGTGDAFVGGVIYGLNSFDDDAKSLEFGVAAASLKHSIRGDFNLVTKEEVFQSMNTNKRTNVSR</sequence>
<comment type="similarity">
    <text evidence="1">Belongs to the carbohydrate kinase PfkB family.</text>
</comment>
<dbReference type="eggNOG" id="COG0524">
    <property type="taxonomic scope" value="Bacteria"/>
</dbReference>
<dbReference type="PANTHER" id="PTHR43320">
    <property type="entry name" value="SUGAR KINASE"/>
    <property type="match status" value="1"/>
</dbReference>
<evidence type="ECO:0000259" key="4">
    <source>
        <dbReference type="Pfam" id="PF00294"/>
    </source>
</evidence>
<dbReference type="RefSeq" id="WP_038265630.1">
    <property type="nucleotide sequence ID" value="NZ_AYXY01000020.1"/>
</dbReference>
<evidence type="ECO:0000256" key="3">
    <source>
        <dbReference type="ARBA" id="ARBA00022777"/>
    </source>
</evidence>
<dbReference type="STRING" id="376730.SAMN04487906_1384"/>
<accession>W2UMB1</accession>
<proteinExistence type="inferred from homology"/>
<evidence type="ECO:0000313" key="6">
    <source>
        <dbReference type="Proteomes" id="UP000018850"/>
    </source>
</evidence>
<organism evidence="5 6">
    <name type="scientific">Zhouia amylolytica AD3</name>
    <dbReference type="NCBI Taxonomy" id="1286632"/>
    <lineage>
        <taxon>Bacteria</taxon>
        <taxon>Pseudomonadati</taxon>
        <taxon>Bacteroidota</taxon>
        <taxon>Flavobacteriia</taxon>
        <taxon>Flavobacteriales</taxon>
        <taxon>Flavobacteriaceae</taxon>
        <taxon>Zhouia</taxon>
    </lineage>
</organism>
<dbReference type="EMBL" id="AYXY01000020">
    <property type="protein sequence ID" value="ETN95109.1"/>
    <property type="molecule type" value="Genomic_DNA"/>
</dbReference>
<dbReference type="InterPro" id="IPR029056">
    <property type="entry name" value="Ribokinase-like"/>
</dbReference>
<dbReference type="GO" id="GO:0016301">
    <property type="term" value="F:kinase activity"/>
    <property type="evidence" value="ECO:0007669"/>
    <property type="project" value="UniProtKB-KW"/>
</dbReference>
<dbReference type="AlphaFoldDB" id="W2UMB1"/>
<dbReference type="Pfam" id="PF00294">
    <property type="entry name" value="PfkB"/>
    <property type="match status" value="1"/>
</dbReference>
<comment type="caution">
    <text evidence="5">The sequence shown here is derived from an EMBL/GenBank/DDBJ whole genome shotgun (WGS) entry which is preliminary data.</text>
</comment>
<name>W2UMB1_9FLAO</name>
<dbReference type="CDD" id="cd01166">
    <property type="entry name" value="KdgK"/>
    <property type="match status" value="1"/>
</dbReference>
<dbReference type="InterPro" id="IPR052700">
    <property type="entry name" value="Carb_kinase_PfkB-like"/>
</dbReference>
<dbReference type="Proteomes" id="UP000018850">
    <property type="component" value="Unassembled WGS sequence"/>
</dbReference>
<dbReference type="PANTHER" id="PTHR43320:SF2">
    <property type="entry name" value="2-DEHYDRO-3-DEOXYGLUCONOKINASE_2-DEHYDRO-3-DEOXYGALACTONOKINASE"/>
    <property type="match status" value="1"/>
</dbReference>
<reference evidence="5 6" key="2">
    <citation type="journal article" date="2016" name="Genome Announc.">
        <title>Draft Genome Sequence of Zhouia amylolytica AD3, Isolated from Tidal Flat Sediment.</title>
        <authorList>
            <person name="Jia B."/>
            <person name="Jin H.M."/>
            <person name="Lee H.J."/>
            <person name="Jeon C.O."/>
        </authorList>
    </citation>
    <scope>NUCLEOTIDE SEQUENCE [LARGE SCALE GENOMIC DNA]</scope>
    <source>
        <strain evidence="5 6">AD3</strain>
    </source>
</reference>
<gene>
    <name evidence="5" type="ORF">P278_18640</name>
</gene>
<evidence type="ECO:0000313" key="5">
    <source>
        <dbReference type="EMBL" id="ETN95109.1"/>
    </source>
</evidence>
<dbReference type="SUPFAM" id="SSF53613">
    <property type="entry name" value="Ribokinase-like"/>
    <property type="match status" value="1"/>
</dbReference>
<keyword evidence="2" id="KW-0808">Transferase</keyword>
<keyword evidence="6" id="KW-1185">Reference proteome</keyword>
<feature type="domain" description="Carbohydrate kinase PfkB" evidence="4">
    <location>
        <begin position="7"/>
        <end position="318"/>
    </location>
</feature>
<dbReference type="PATRIC" id="fig|1286632.3.peg.1857"/>
<reference evidence="6" key="1">
    <citation type="submission" date="2013-11" db="EMBL/GenBank/DDBJ databases">
        <title>Draft genome sequence from a member of Zhouia, isolated tidal flat.</title>
        <authorList>
            <person name="Jin H."/>
            <person name="Jeon C.O."/>
        </authorList>
    </citation>
    <scope>NUCLEOTIDE SEQUENCE [LARGE SCALE GENOMIC DNA]</scope>
    <source>
        <strain evidence="6">AD3</strain>
    </source>
</reference>